<dbReference type="Gene3D" id="3.20.20.370">
    <property type="entry name" value="Glycoside hydrolase/deacetylase"/>
    <property type="match status" value="1"/>
</dbReference>
<dbReference type="CDD" id="cd10950">
    <property type="entry name" value="CE4_BsYlxY_like"/>
    <property type="match status" value="1"/>
</dbReference>
<evidence type="ECO:0000256" key="1">
    <source>
        <dbReference type="SAM" id="SignalP"/>
    </source>
</evidence>
<evidence type="ECO:0000313" key="4">
    <source>
        <dbReference type="Proteomes" id="UP000625210"/>
    </source>
</evidence>
<protein>
    <recommendedName>
        <fullName evidence="2">NodB homology domain-containing protein</fullName>
    </recommendedName>
</protein>
<gene>
    <name evidence="3" type="primary">ylxY</name>
    <name evidence="3" type="ORF">GCM10011571_29080</name>
</gene>
<organism evidence="3 4">
    <name type="scientific">Marinithermofilum abyssi</name>
    <dbReference type="NCBI Taxonomy" id="1571185"/>
    <lineage>
        <taxon>Bacteria</taxon>
        <taxon>Bacillati</taxon>
        <taxon>Bacillota</taxon>
        <taxon>Bacilli</taxon>
        <taxon>Bacillales</taxon>
        <taxon>Thermoactinomycetaceae</taxon>
        <taxon>Marinithermofilum</taxon>
    </lineage>
</organism>
<reference evidence="3" key="1">
    <citation type="journal article" date="2014" name="Int. J. Syst. Evol. Microbiol.">
        <title>Complete genome sequence of Corynebacterium casei LMG S-19264T (=DSM 44701T), isolated from a smear-ripened cheese.</title>
        <authorList>
            <consortium name="US DOE Joint Genome Institute (JGI-PGF)"/>
            <person name="Walter F."/>
            <person name="Albersmeier A."/>
            <person name="Kalinowski J."/>
            <person name="Ruckert C."/>
        </authorList>
    </citation>
    <scope>NUCLEOTIDE SEQUENCE</scope>
    <source>
        <strain evidence="3">CGMCC 1.15179</strain>
    </source>
</reference>
<dbReference type="InterPro" id="IPR002509">
    <property type="entry name" value="NODB_dom"/>
</dbReference>
<dbReference type="EMBL" id="BMHQ01000011">
    <property type="protein sequence ID" value="GGE25098.1"/>
    <property type="molecule type" value="Genomic_DNA"/>
</dbReference>
<dbReference type="AlphaFoldDB" id="A0A8J2YDC7"/>
<sequence length="334" mass="37375">MKRKRLRMGLFLYAVVPLLAAASHFPSVTAYIHTVRAGEAVPVLSRDALWEKIEEGAAARSELPVKARIDRVWRAVPGYDGVTVDKETTYRIAKRKPNDPTIHWVYKEVPLPDRDGLDALFRKTGPQPIYRGNEQKPMAALMINVAWGTEHLPEMLDILAREKVSATFFLDGSWLKKHPEMARELVRRGHEIGNHAYSHPLMSGLSTGAIHREIAKTEALIEQTTGLNSRFFAPPAGDFNDAVVKEADKFGMKTVLWTVDTVDWKKTSTPKWMVNRVKKGVGKGSLVLMHPTDRTAAALPKIIRTVKHKGIKLGTVSEVLSSKRVEHVEPVIAF</sequence>
<evidence type="ECO:0000313" key="3">
    <source>
        <dbReference type="EMBL" id="GGE25098.1"/>
    </source>
</evidence>
<feature type="domain" description="NodB homology" evidence="2">
    <location>
        <begin position="137"/>
        <end position="314"/>
    </location>
</feature>
<dbReference type="GO" id="GO:0005975">
    <property type="term" value="P:carbohydrate metabolic process"/>
    <property type="evidence" value="ECO:0007669"/>
    <property type="project" value="InterPro"/>
</dbReference>
<comment type="caution">
    <text evidence="3">The sequence shown here is derived from an EMBL/GenBank/DDBJ whole genome shotgun (WGS) entry which is preliminary data.</text>
</comment>
<dbReference type="SUPFAM" id="SSF88713">
    <property type="entry name" value="Glycoside hydrolase/deacetylase"/>
    <property type="match status" value="1"/>
</dbReference>
<reference evidence="3" key="2">
    <citation type="submission" date="2020-09" db="EMBL/GenBank/DDBJ databases">
        <authorList>
            <person name="Sun Q."/>
            <person name="Zhou Y."/>
        </authorList>
    </citation>
    <scope>NUCLEOTIDE SEQUENCE</scope>
    <source>
        <strain evidence="3">CGMCC 1.15179</strain>
    </source>
</reference>
<dbReference type="InterPro" id="IPR011330">
    <property type="entry name" value="Glyco_hydro/deAcase_b/a-brl"/>
</dbReference>
<dbReference type="GO" id="GO:0016020">
    <property type="term" value="C:membrane"/>
    <property type="evidence" value="ECO:0007669"/>
    <property type="project" value="TreeGrafter"/>
</dbReference>
<dbReference type="PROSITE" id="PS51677">
    <property type="entry name" value="NODB"/>
    <property type="match status" value="1"/>
</dbReference>
<dbReference type="Proteomes" id="UP000625210">
    <property type="component" value="Unassembled WGS sequence"/>
</dbReference>
<dbReference type="Pfam" id="PF01522">
    <property type="entry name" value="Polysacc_deac_1"/>
    <property type="match status" value="1"/>
</dbReference>
<dbReference type="RefSeq" id="WP_188648623.1">
    <property type="nucleotide sequence ID" value="NZ_BMHQ01000011.1"/>
</dbReference>
<evidence type="ECO:0000259" key="2">
    <source>
        <dbReference type="PROSITE" id="PS51677"/>
    </source>
</evidence>
<dbReference type="GO" id="GO:0016810">
    <property type="term" value="F:hydrolase activity, acting on carbon-nitrogen (but not peptide) bonds"/>
    <property type="evidence" value="ECO:0007669"/>
    <property type="project" value="InterPro"/>
</dbReference>
<dbReference type="PANTHER" id="PTHR10587">
    <property type="entry name" value="GLYCOSYL TRANSFERASE-RELATED"/>
    <property type="match status" value="1"/>
</dbReference>
<keyword evidence="4" id="KW-1185">Reference proteome</keyword>
<feature type="signal peptide" evidence="1">
    <location>
        <begin position="1"/>
        <end position="30"/>
    </location>
</feature>
<keyword evidence="1" id="KW-0732">Signal</keyword>
<feature type="chain" id="PRO_5039401977" description="NodB homology domain-containing protein" evidence="1">
    <location>
        <begin position="31"/>
        <end position="334"/>
    </location>
</feature>
<proteinExistence type="predicted"/>
<name>A0A8J2YDC7_9BACL</name>
<dbReference type="InterPro" id="IPR050248">
    <property type="entry name" value="Polysacc_deacetylase_ArnD"/>
</dbReference>
<accession>A0A8J2YDC7</accession>
<dbReference type="PANTHER" id="PTHR10587:SF80">
    <property type="entry name" value="CHITOOLIGOSACCHARIDE DEACETYLASE"/>
    <property type="match status" value="1"/>
</dbReference>